<dbReference type="Proteomes" id="UP001652445">
    <property type="component" value="Unassembled WGS sequence"/>
</dbReference>
<keyword evidence="1" id="KW-0378">Hydrolase</keyword>
<evidence type="ECO:0000313" key="3">
    <source>
        <dbReference type="Proteomes" id="UP001652445"/>
    </source>
</evidence>
<dbReference type="Pfam" id="PF16126">
    <property type="entry name" value="DUF4838"/>
    <property type="match status" value="1"/>
</dbReference>
<gene>
    <name evidence="2" type="ORF">OB236_28610</name>
</gene>
<sequence length="738" mass="85713">MNILHSRTEPVQHLAMPIIVDKGAFATIREAAFAEQEIDWWDESNPQALHCTQCFAAVELRSHLCLLTGVDEQDERYFPLRDTGELEDMEPLQCDGILVGTPASSRLAQQLWDHHELARRYEWDSLSAEGFCAVTVNNQGGKLLLLAGRDRVGTLYAVYAFLETLGFRWFGLGEQGMVVPASVNFTLPDTDICEAPRFRTRGCYSEHIDDSSADLTNWMARNRVNFVFLDRIHNPHALKKRGIRLCAGGHNILSRFLNPHAPYPYPPDRGLGHAVAAIDGRPTYFEAHPEWFGLVNGERSANVGAGDREGYGDNYCTTNADATNELCSNVVEDLISGDWKQVDYLNFWMLDNGQWCSCEQCEATGNYAYKMILVTHRLRQFIRQAIMDGRLKRDVKILFPVYHETLPAPDRPLPEDYDYASCYPTYFPIERCYVHHLDDAACTETNADLMSTYRPWTTDPNRHYRGELYIGEYYNVGAFATIPVPFMTIMKQDIPFYYQTGIRHFHYMHMSDQKWGTLTLTNYQLYRMLWNPELNVETLLDDYFTQYYGEVSGKMRHFYESLETAMRNAKFLKHYQYLGDRRLSLAALLNQDAEILFPLKHMQYEQQSDDPNAGISLVQTMDLLDYCRKLIDDALLHVKKDEVMERLLEDEMRFTYLEDMTHYLYYMVRTNRFKWSGRHKLAKRSFTHARHYAQKLEHNTEATKPTGRFKLYDNALKASWCEDAYRNYMQLFGDGTED</sequence>
<accession>A0ABT2UQY2</accession>
<dbReference type="PANTHER" id="PTHR47406:SF2">
    <property type="entry name" value="ALPHA GLUCURONIDASE N-TERMINAL DOMAIN-CONTAINING PROTEIN"/>
    <property type="match status" value="1"/>
</dbReference>
<evidence type="ECO:0000313" key="2">
    <source>
        <dbReference type="EMBL" id="MCU6796089.1"/>
    </source>
</evidence>
<evidence type="ECO:0000256" key="1">
    <source>
        <dbReference type="ARBA" id="ARBA00022801"/>
    </source>
</evidence>
<dbReference type="PANTHER" id="PTHR47406">
    <property type="entry name" value="COAGULATION FACTOR 5/8 TYPE, C-TERMINAL"/>
    <property type="match status" value="1"/>
</dbReference>
<comment type="caution">
    <text evidence="2">The sequence shown here is derived from an EMBL/GenBank/DDBJ whole genome shotgun (WGS) entry which is preliminary data.</text>
</comment>
<protein>
    <submittedName>
        <fullName evidence="2">DUF4838 domain-containing protein</fullName>
    </submittedName>
</protein>
<organism evidence="2 3">
    <name type="scientific">Paenibacillus baimaensis</name>
    <dbReference type="NCBI Taxonomy" id="2982185"/>
    <lineage>
        <taxon>Bacteria</taxon>
        <taxon>Bacillati</taxon>
        <taxon>Bacillota</taxon>
        <taxon>Bacilli</taxon>
        <taxon>Bacillales</taxon>
        <taxon>Paenibacillaceae</taxon>
        <taxon>Paenibacillus</taxon>
    </lineage>
</organism>
<proteinExistence type="predicted"/>
<dbReference type="InterPro" id="IPR032287">
    <property type="entry name" value="DUF4838"/>
</dbReference>
<keyword evidence="3" id="KW-1185">Reference proteome</keyword>
<dbReference type="InterPro" id="IPR029018">
    <property type="entry name" value="Hex-like_dom2"/>
</dbReference>
<dbReference type="Gene3D" id="3.30.379.10">
    <property type="entry name" value="Chitobiase/beta-hexosaminidase domain 2-like"/>
    <property type="match status" value="1"/>
</dbReference>
<reference evidence="2 3" key="1">
    <citation type="submission" date="2022-09" db="EMBL/GenBank/DDBJ databases">
        <authorList>
            <person name="Han X.L."/>
            <person name="Wang Q."/>
            <person name="Lu T."/>
        </authorList>
    </citation>
    <scope>NUCLEOTIDE SEQUENCE [LARGE SCALE GENOMIC DNA]</scope>
    <source>
        <strain evidence="2 3">WQ 127069</strain>
    </source>
</reference>
<dbReference type="RefSeq" id="WP_262686939.1">
    <property type="nucleotide sequence ID" value="NZ_JAOQIO010000098.1"/>
</dbReference>
<dbReference type="EMBL" id="JAOQIO010000098">
    <property type="protein sequence ID" value="MCU6796089.1"/>
    <property type="molecule type" value="Genomic_DNA"/>
</dbReference>
<dbReference type="SUPFAM" id="SSF55545">
    <property type="entry name" value="beta-N-acetylhexosaminidase-like domain"/>
    <property type="match status" value="1"/>
</dbReference>
<name>A0ABT2UQY2_9BACL</name>